<accession>A0A117IBK5</accession>
<reference evidence="2" key="1">
    <citation type="journal article" date="2016" name="Genome Announc.">
        <title>Draft Genome Sequences of Five Rapidly Growing Mycobacterium Species, M. thermoresistibile, M. fortuitum subsp. acetamidolyticum, M. canariasense, M. brisbanense, and M. novocastrense.</title>
        <authorList>
            <person name="Katahira K."/>
            <person name="Ogura Y."/>
            <person name="Gotoh Y."/>
            <person name="Hayashi T."/>
        </authorList>
    </citation>
    <scope>NUCLEOTIDE SEQUENCE [LARGE SCALE GENOMIC DNA]</scope>
    <source>
        <strain evidence="2">JCM15298</strain>
    </source>
</reference>
<sequence>MREHPEDPAVSQARQFLAALYDQVAEISHKLEVVDARNRRARARGTARVDPRAGDLRRELYEAHRLIDGLHRRFPETAAPTLSFGRQVRGQARLAASTESNS</sequence>
<comment type="caution">
    <text evidence="1">The sequence shown here is derived from an EMBL/GenBank/DDBJ whole genome shotgun (WGS) entry which is preliminary data.</text>
</comment>
<keyword evidence="2" id="KW-1185">Reference proteome</keyword>
<dbReference type="AlphaFoldDB" id="A0A117IBK5"/>
<gene>
    <name evidence="1" type="ORF">RMCC_5084</name>
</gene>
<name>A0A117IBK5_MYCCR</name>
<dbReference type="RefSeq" id="WP_062658959.1">
    <property type="nucleotide sequence ID" value="NZ_BCSY01000079.1"/>
</dbReference>
<evidence type="ECO:0000313" key="1">
    <source>
        <dbReference type="EMBL" id="GAS98119.1"/>
    </source>
</evidence>
<reference evidence="2" key="2">
    <citation type="submission" date="2016-02" db="EMBL/GenBank/DDBJ databases">
        <title>Draft genome sequence of five rapidly growing Mycobacterium species.</title>
        <authorList>
            <person name="Katahira K."/>
            <person name="Gotou Y."/>
            <person name="Iida K."/>
            <person name="Ogura Y."/>
            <person name="Hayashi T."/>
        </authorList>
    </citation>
    <scope>NUCLEOTIDE SEQUENCE [LARGE SCALE GENOMIC DNA]</scope>
    <source>
        <strain evidence="2">JCM15298</strain>
    </source>
</reference>
<proteinExistence type="predicted"/>
<evidence type="ECO:0000313" key="2">
    <source>
        <dbReference type="Proteomes" id="UP000069443"/>
    </source>
</evidence>
<dbReference type="Proteomes" id="UP000069443">
    <property type="component" value="Unassembled WGS sequence"/>
</dbReference>
<organism evidence="1 2">
    <name type="scientific">Mycolicibacterium canariasense</name>
    <name type="common">Mycobacterium canariasense</name>
    <dbReference type="NCBI Taxonomy" id="228230"/>
    <lineage>
        <taxon>Bacteria</taxon>
        <taxon>Bacillati</taxon>
        <taxon>Actinomycetota</taxon>
        <taxon>Actinomycetes</taxon>
        <taxon>Mycobacteriales</taxon>
        <taxon>Mycobacteriaceae</taxon>
        <taxon>Mycolicibacterium</taxon>
    </lineage>
</organism>
<dbReference type="OrthoDB" id="4764105at2"/>
<dbReference type="EMBL" id="BCSY01000079">
    <property type="protein sequence ID" value="GAS98119.1"/>
    <property type="molecule type" value="Genomic_DNA"/>
</dbReference>
<protein>
    <submittedName>
        <fullName evidence="1">Uncharacterized protein</fullName>
    </submittedName>
</protein>